<sequence>MTSRRDIENGRLIYTEDLGWIDLGHAKGDDSKMLWNQLITEGNDSPYKKGYFLVYYFQGMSKYNISTRVAAQWMVKKGLSIETKRSIAFSIMYCVSLEFENLQSNSFFSRFSDSGFSCEDLVSNLLGFYKSILPRDYMSLIKPKSIEYACKIWDYYGPVGKYKNRELRPWIFPDPDKYPNNAFPYKKNLPHYMNIIKTFSSYEKDIVISHYKPTAIYGLKL</sequence>
<dbReference type="RefSeq" id="WP_036837749.1">
    <property type="nucleotide sequence ID" value="NZ_CAWLUD010000014.1"/>
</dbReference>
<organism evidence="1 2">
    <name type="scientific">Photorhabdus temperata subsp. temperata Meg1</name>
    <dbReference type="NCBI Taxonomy" id="1393735"/>
    <lineage>
        <taxon>Bacteria</taxon>
        <taxon>Pseudomonadati</taxon>
        <taxon>Pseudomonadota</taxon>
        <taxon>Gammaproteobacteria</taxon>
        <taxon>Enterobacterales</taxon>
        <taxon>Morganellaceae</taxon>
        <taxon>Photorhabdus</taxon>
    </lineage>
</organism>
<name>A0A081RZR1_PHOTE</name>
<gene>
    <name evidence="1" type="ORF">MEG1DRAFT_01135</name>
</gene>
<dbReference type="Proteomes" id="UP000028002">
    <property type="component" value="Unassembled WGS sequence"/>
</dbReference>
<evidence type="ECO:0000313" key="2">
    <source>
        <dbReference type="Proteomes" id="UP000028002"/>
    </source>
</evidence>
<proteinExistence type="predicted"/>
<protein>
    <submittedName>
        <fullName evidence="1">Uncharacterized protein</fullName>
    </submittedName>
</protein>
<dbReference type="EMBL" id="JGVH01000014">
    <property type="protein sequence ID" value="KER04164.1"/>
    <property type="molecule type" value="Genomic_DNA"/>
</dbReference>
<comment type="caution">
    <text evidence="1">The sequence shown here is derived from an EMBL/GenBank/DDBJ whole genome shotgun (WGS) entry which is preliminary data.</text>
</comment>
<evidence type="ECO:0000313" key="1">
    <source>
        <dbReference type="EMBL" id="KER04164.1"/>
    </source>
</evidence>
<dbReference type="AlphaFoldDB" id="A0A081RZR1"/>
<accession>A0A081RZR1</accession>
<reference evidence="1 2" key="1">
    <citation type="submission" date="2014-03" db="EMBL/GenBank/DDBJ databases">
        <title>Draft Genome of Photorhabdus temperata Meg1.</title>
        <authorList>
            <person name="Hurst S.G.IV."/>
            <person name="Morris K."/>
            <person name="Thomas K."/>
            <person name="Tisa L.S."/>
        </authorList>
    </citation>
    <scope>NUCLEOTIDE SEQUENCE [LARGE SCALE GENOMIC DNA]</scope>
    <source>
        <strain evidence="1 2">Meg1</strain>
    </source>
</reference>
<dbReference type="PATRIC" id="fig|1393735.3.peg.1172"/>